<keyword evidence="4 7" id="KW-0238">DNA-binding</keyword>
<dbReference type="PANTHER" id="PTHR48111:SF1">
    <property type="entry name" value="TWO-COMPONENT RESPONSE REGULATOR ORR33"/>
    <property type="match status" value="1"/>
</dbReference>
<dbReference type="SMART" id="SM00862">
    <property type="entry name" value="Trans_reg_C"/>
    <property type="match status" value="1"/>
</dbReference>
<evidence type="ECO:0000256" key="5">
    <source>
        <dbReference type="ARBA" id="ARBA00023163"/>
    </source>
</evidence>
<dbReference type="PROSITE" id="PS51755">
    <property type="entry name" value="OMPR_PHOB"/>
    <property type="match status" value="1"/>
</dbReference>
<evidence type="ECO:0000259" key="8">
    <source>
        <dbReference type="PROSITE" id="PS50110"/>
    </source>
</evidence>
<dbReference type="RefSeq" id="WP_216248915.1">
    <property type="nucleotide sequence ID" value="NZ_JAZHFS010000031.1"/>
</dbReference>
<evidence type="ECO:0000313" key="10">
    <source>
        <dbReference type="EMBL" id="MEF2114844.1"/>
    </source>
</evidence>
<feature type="domain" description="Response regulatory" evidence="8">
    <location>
        <begin position="2"/>
        <end position="116"/>
    </location>
</feature>
<dbReference type="SMART" id="SM00448">
    <property type="entry name" value="REC"/>
    <property type="match status" value="1"/>
</dbReference>
<dbReference type="Pfam" id="PF00072">
    <property type="entry name" value="Response_reg"/>
    <property type="match status" value="1"/>
</dbReference>
<protein>
    <submittedName>
        <fullName evidence="10">Response regulator transcription factor</fullName>
    </submittedName>
</protein>
<dbReference type="EMBL" id="JAZHFS010000031">
    <property type="protein sequence ID" value="MEF2114844.1"/>
    <property type="molecule type" value="Genomic_DNA"/>
</dbReference>
<evidence type="ECO:0000256" key="6">
    <source>
        <dbReference type="PROSITE-ProRule" id="PRU00169"/>
    </source>
</evidence>
<proteinExistence type="predicted"/>
<evidence type="ECO:0000256" key="3">
    <source>
        <dbReference type="ARBA" id="ARBA00023015"/>
    </source>
</evidence>
<keyword evidence="5" id="KW-0804">Transcription</keyword>
<evidence type="ECO:0000256" key="2">
    <source>
        <dbReference type="ARBA" id="ARBA00023012"/>
    </source>
</evidence>
<dbReference type="InterPro" id="IPR001867">
    <property type="entry name" value="OmpR/PhoB-type_DNA-bd"/>
</dbReference>
<dbReference type="CDD" id="cd00383">
    <property type="entry name" value="trans_reg_C"/>
    <property type="match status" value="1"/>
</dbReference>
<evidence type="ECO:0000256" key="4">
    <source>
        <dbReference type="ARBA" id="ARBA00023125"/>
    </source>
</evidence>
<evidence type="ECO:0000313" key="11">
    <source>
        <dbReference type="Proteomes" id="UP001498469"/>
    </source>
</evidence>
<keyword evidence="1 6" id="KW-0597">Phosphoprotein</keyword>
<keyword evidence="11" id="KW-1185">Reference proteome</keyword>
<accession>A0ABU7UVP0</accession>
<gene>
    <name evidence="10" type="ORF">SJI18_21385</name>
</gene>
<dbReference type="PANTHER" id="PTHR48111">
    <property type="entry name" value="REGULATOR OF RPOS"/>
    <property type="match status" value="1"/>
</dbReference>
<dbReference type="PROSITE" id="PS50110">
    <property type="entry name" value="RESPONSE_REGULATORY"/>
    <property type="match status" value="1"/>
</dbReference>
<keyword evidence="3" id="KW-0805">Transcription regulation</keyword>
<keyword evidence="2" id="KW-0902">Two-component regulatory system</keyword>
<feature type="domain" description="OmpR/PhoB-type" evidence="9">
    <location>
        <begin position="124"/>
        <end position="223"/>
    </location>
</feature>
<dbReference type="InterPro" id="IPR039420">
    <property type="entry name" value="WalR-like"/>
</dbReference>
<evidence type="ECO:0000256" key="1">
    <source>
        <dbReference type="ARBA" id="ARBA00022553"/>
    </source>
</evidence>
<dbReference type="Proteomes" id="UP001498469">
    <property type="component" value="Unassembled WGS sequence"/>
</dbReference>
<reference evidence="10 11" key="1">
    <citation type="submission" date="2023-11" db="EMBL/GenBank/DDBJ databases">
        <title>Draft genome sequence of a psychrophilic Clostridium strain from permafrost water brine.</title>
        <authorList>
            <person name="Shcherbakova V.A."/>
            <person name="Trubitsyn V.E."/>
            <person name="Zakharyuk A.G."/>
        </authorList>
    </citation>
    <scope>NUCLEOTIDE SEQUENCE [LARGE SCALE GENOMIC DNA]</scope>
    <source>
        <strain evidence="10 11">14F</strain>
    </source>
</reference>
<comment type="caution">
    <text evidence="10">The sequence shown here is derived from an EMBL/GenBank/DDBJ whole genome shotgun (WGS) entry which is preliminary data.</text>
</comment>
<evidence type="ECO:0000259" key="9">
    <source>
        <dbReference type="PROSITE" id="PS51755"/>
    </source>
</evidence>
<dbReference type="Pfam" id="PF00486">
    <property type="entry name" value="Trans_reg_C"/>
    <property type="match status" value="1"/>
</dbReference>
<name>A0ABU7UVP0_9CLOT</name>
<sequence length="226" mass="25778">MKILIIEDEIELVRALAKGFMKKGYVVETATDGKEGLELYYINEYDIIILDLNLPSIDGIDVLCSIRKEDKRQKVLILSARSDVENRIKGLDMGANDFLSKPFDFGELEARVRSLLRREIIQQDVVLEYGPIKLNTQLKQVTTNAGVTVELAPKEYAILEYLMLNTDKVVSSEKLIEHIWNSEANYFTDSVKVHISNIRKKLKEACGIELIITMRGHGYLISKGEW</sequence>
<dbReference type="InterPro" id="IPR001789">
    <property type="entry name" value="Sig_transdc_resp-reg_receiver"/>
</dbReference>
<feature type="modified residue" description="4-aspartylphosphate" evidence="6">
    <location>
        <position position="51"/>
    </location>
</feature>
<organism evidence="10 11">
    <name type="scientific">Clostridium frigoriphilum</name>
    <dbReference type="NCBI Taxonomy" id="443253"/>
    <lineage>
        <taxon>Bacteria</taxon>
        <taxon>Bacillati</taxon>
        <taxon>Bacillota</taxon>
        <taxon>Clostridia</taxon>
        <taxon>Eubacteriales</taxon>
        <taxon>Clostridiaceae</taxon>
        <taxon>Clostridium</taxon>
    </lineage>
</organism>
<feature type="DNA-binding region" description="OmpR/PhoB-type" evidence="7">
    <location>
        <begin position="124"/>
        <end position="223"/>
    </location>
</feature>
<evidence type="ECO:0000256" key="7">
    <source>
        <dbReference type="PROSITE-ProRule" id="PRU01091"/>
    </source>
</evidence>